<organism evidence="5 6">
    <name type="scientific">Ruthenibacterium lactatiformans</name>
    <dbReference type="NCBI Taxonomy" id="1550024"/>
    <lineage>
        <taxon>Bacteria</taxon>
        <taxon>Bacillati</taxon>
        <taxon>Bacillota</taxon>
        <taxon>Clostridia</taxon>
        <taxon>Eubacteriales</taxon>
        <taxon>Oscillospiraceae</taxon>
        <taxon>Ruthenibacterium</taxon>
    </lineage>
</organism>
<keyword evidence="1" id="KW-0677">Repeat</keyword>
<reference evidence="5 6" key="1">
    <citation type="journal article" date="2019" name="Nat. Med.">
        <title>A library of human gut bacterial isolates paired with longitudinal multiomics data enables mechanistic microbiome research.</title>
        <authorList>
            <person name="Poyet M."/>
            <person name="Groussin M."/>
            <person name="Gibbons S.M."/>
            <person name="Avila-Pacheco J."/>
            <person name="Jiang X."/>
            <person name="Kearney S.M."/>
            <person name="Perrotta A.R."/>
            <person name="Berdy B."/>
            <person name="Zhao S."/>
            <person name="Lieberman T.D."/>
            <person name="Swanson P.K."/>
            <person name="Smith M."/>
            <person name="Roesemann S."/>
            <person name="Alexander J.E."/>
            <person name="Rich S.A."/>
            <person name="Livny J."/>
            <person name="Vlamakis H."/>
            <person name="Clish C."/>
            <person name="Bullock K."/>
            <person name="Deik A."/>
            <person name="Scott J."/>
            <person name="Pierce K.A."/>
            <person name="Xavier R.J."/>
            <person name="Alm E.J."/>
        </authorList>
    </citation>
    <scope>NUCLEOTIDE SEQUENCE [LARGE SCALE GENOMIC DNA]</scope>
    <source>
        <strain evidence="5 6">BIOML-A4</strain>
    </source>
</reference>
<evidence type="ECO:0000313" key="6">
    <source>
        <dbReference type="Proteomes" id="UP000472755"/>
    </source>
</evidence>
<dbReference type="Pfam" id="PF06458">
    <property type="entry name" value="MucBP"/>
    <property type="match status" value="2"/>
</dbReference>
<evidence type="ECO:0000256" key="1">
    <source>
        <dbReference type="ARBA" id="ARBA00022737"/>
    </source>
</evidence>
<feature type="domain" description="MucBP" evidence="4">
    <location>
        <begin position="359"/>
        <end position="419"/>
    </location>
</feature>
<keyword evidence="3" id="KW-1133">Transmembrane helix</keyword>
<keyword evidence="3" id="KW-0472">Membrane</keyword>
<feature type="region of interest" description="Disordered" evidence="2">
    <location>
        <begin position="134"/>
        <end position="153"/>
    </location>
</feature>
<feature type="transmembrane region" description="Helical" evidence="3">
    <location>
        <begin position="51"/>
        <end position="72"/>
    </location>
</feature>
<evidence type="ECO:0000313" key="5">
    <source>
        <dbReference type="EMBL" id="MTS28891.1"/>
    </source>
</evidence>
<evidence type="ECO:0000259" key="4">
    <source>
        <dbReference type="Pfam" id="PF06458"/>
    </source>
</evidence>
<dbReference type="InterPro" id="IPR017502">
    <property type="entry name" value="Sortase_SrtB_target"/>
</dbReference>
<sequence>MPVGKPFFCFPGQHFPAREISCHRKEQYQSESMPLDDEAQTRRIFMRKNRLAVAILLVMVMLLGIMTTAFAADYTPVDPDDQGKTGIVGGDTLTFTEDTVWANLTARWGVRVIFQDGDEWNNTELKSELIPVTDSAAGNTTAPDDPSHDGWTFTGWERVDTNNGSSTLNDDGTVTGINGPGPIIYKAIFKPTPEPTPEPTPGPTPGPTPPDKPGDPGTPKTGDDSNIALWISLLLASFIGMMACIVLFRKKRAGKHMKTFMMLLLVGVMAFSCFGVTSAFAAEDGTTGYTYGQYDMTYLPGTADTVTNMPANETGLTPGADSPYTVSSTVPVREGFEFIDWTLTWGTMEKQPVLTDYVVKYLDKDTNEPVADEKTESGLEVGTSVTETAIPVGGYTAVEPTEATLVLAETGNEIIFYYEKQPVLTDYVVKYLDKDTNEPVADEKTESGLEVGTSVTENAIPVDGYTAVDPTEATLVLAETGNEIIFYYEKLPVLTGYVVKYVDVDSGEPLAPEKEVGNVEIGSEITEVGVDIFGYILLPPSECTLVMGESGNVFIFYYYYYQGD</sequence>
<protein>
    <submittedName>
        <fullName evidence="5">Sortase B protein-sorting domain-containing protein</fullName>
    </submittedName>
</protein>
<feature type="compositionally biased region" description="Pro residues" evidence="2">
    <location>
        <begin position="192"/>
        <end position="211"/>
    </location>
</feature>
<gene>
    <name evidence="5" type="ORF">GMD59_16610</name>
</gene>
<dbReference type="InterPro" id="IPR009459">
    <property type="entry name" value="MucBP_dom"/>
</dbReference>
<dbReference type="EMBL" id="WMZU01000040">
    <property type="protein sequence ID" value="MTS28891.1"/>
    <property type="molecule type" value="Genomic_DNA"/>
</dbReference>
<evidence type="ECO:0000256" key="2">
    <source>
        <dbReference type="SAM" id="MobiDB-lite"/>
    </source>
</evidence>
<dbReference type="NCBIfam" id="TIGR03063">
    <property type="entry name" value="srtB_target"/>
    <property type="match status" value="1"/>
</dbReference>
<evidence type="ECO:0000256" key="3">
    <source>
        <dbReference type="SAM" id="Phobius"/>
    </source>
</evidence>
<dbReference type="Proteomes" id="UP000472755">
    <property type="component" value="Unassembled WGS sequence"/>
</dbReference>
<accession>A0A6L6M0L8</accession>
<feature type="region of interest" description="Disordered" evidence="2">
    <location>
        <begin position="186"/>
        <end position="223"/>
    </location>
</feature>
<feature type="transmembrane region" description="Helical" evidence="3">
    <location>
        <begin position="260"/>
        <end position="281"/>
    </location>
</feature>
<name>A0A6L6M0L8_9FIRM</name>
<comment type="caution">
    <text evidence="5">The sequence shown here is derived from an EMBL/GenBank/DDBJ whole genome shotgun (WGS) entry which is preliminary data.</text>
</comment>
<feature type="domain" description="MucBP" evidence="4">
    <location>
        <begin position="429"/>
        <end position="489"/>
    </location>
</feature>
<proteinExistence type="predicted"/>
<keyword evidence="3" id="KW-0812">Transmembrane</keyword>
<feature type="transmembrane region" description="Helical" evidence="3">
    <location>
        <begin position="227"/>
        <end position="248"/>
    </location>
</feature>
<dbReference type="AlphaFoldDB" id="A0A6L6M0L8"/>